<dbReference type="Proteomes" id="UP000010474">
    <property type="component" value="Chromosome"/>
</dbReference>
<evidence type="ECO:0000259" key="25">
    <source>
        <dbReference type="PROSITE" id="PS50112"/>
    </source>
</evidence>
<organism evidence="28 29">
    <name type="scientific">Anabaena cylindrica (strain ATCC 27899 / PCC 7122)</name>
    <dbReference type="NCBI Taxonomy" id="272123"/>
    <lineage>
        <taxon>Bacteria</taxon>
        <taxon>Bacillati</taxon>
        <taxon>Cyanobacteriota</taxon>
        <taxon>Cyanophyceae</taxon>
        <taxon>Nostocales</taxon>
        <taxon>Nostocaceae</taxon>
        <taxon>Anabaena</taxon>
    </lineage>
</organism>
<dbReference type="PROSITE" id="PS50894">
    <property type="entry name" value="HPT"/>
    <property type="match status" value="1"/>
</dbReference>
<accession>K9ZAN9</accession>
<dbReference type="InterPro" id="IPR003661">
    <property type="entry name" value="HisK_dim/P_dom"/>
</dbReference>
<evidence type="ECO:0000259" key="22">
    <source>
        <dbReference type="PROSITE" id="PS50046"/>
    </source>
</evidence>
<dbReference type="InterPro" id="IPR005467">
    <property type="entry name" value="His_kinase_dom"/>
</dbReference>
<evidence type="ECO:0000256" key="10">
    <source>
        <dbReference type="ARBA" id="ARBA00022777"/>
    </source>
</evidence>
<dbReference type="PROSITE" id="PS50112">
    <property type="entry name" value="PAS"/>
    <property type="match status" value="1"/>
</dbReference>
<dbReference type="CDD" id="cd17546">
    <property type="entry name" value="REC_hyHK_CKI1_RcsC-like"/>
    <property type="match status" value="2"/>
</dbReference>
<evidence type="ECO:0000256" key="13">
    <source>
        <dbReference type="ARBA" id="ARBA00023012"/>
    </source>
</evidence>
<feature type="modified residue" description="4-aspartylphosphate" evidence="19">
    <location>
        <position position="1183"/>
    </location>
</feature>
<dbReference type="eggNOG" id="COG5278">
    <property type="taxonomic scope" value="Bacteria"/>
</dbReference>
<comment type="subunit">
    <text evidence="15">At low DSF concentrations, interacts with RpfF.</text>
</comment>
<keyword evidence="12 21" id="KW-1133">Transmembrane helix</keyword>
<dbReference type="SUPFAM" id="SSF55785">
    <property type="entry name" value="PYP-like sensor domain (PAS domain)"/>
    <property type="match status" value="1"/>
</dbReference>
<dbReference type="PROSITE" id="PS50113">
    <property type="entry name" value="PAC"/>
    <property type="match status" value="1"/>
</dbReference>
<dbReference type="SMART" id="SM00387">
    <property type="entry name" value="HATPase_c"/>
    <property type="match status" value="1"/>
</dbReference>
<protein>
    <recommendedName>
        <fullName evidence="17">Circadian input-output histidine kinase CikA</fullName>
        <ecNumber evidence="4">2.7.13.3</ecNumber>
    </recommendedName>
    <alternativeName>
        <fullName evidence="16">Sensory/regulatory protein RpfC</fullName>
    </alternativeName>
</protein>
<evidence type="ECO:0000259" key="27">
    <source>
        <dbReference type="PROSITE" id="PS50894"/>
    </source>
</evidence>
<dbReference type="CDD" id="cd19410">
    <property type="entry name" value="HK9-like_sensor"/>
    <property type="match status" value="1"/>
</dbReference>
<dbReference type="Gene3D" id="1.10.287.130">
    <property type="match status" value="1"/>
</dbReference>
<feature type="domain" description="PAS" evidence="25">
    <location>
        <begin position="399"/>
        <end position="470"/>
    </location>
</feature>
<dbReference type="eggNOG" id="COG2205">
    <property type="taxonomic scope" value="Bacteria"/>
</dbReference>
<dbReference type="eggNOG" id="COG0784">
    <property type="taxonomic scope" value="Bacteria"/>
</dbReference>
<evidence type="ECO:0000256" key="21">
    <source>
        <dbReference type="SAM" id="Phobius"/>
    </source>
</evidence>
<evidence type="ECO:0000256" key="20">
    <source>
        <dbReference type="SAM" id="Coils"/>
    </source>
</evidence>
<keyword evidence="7" id="KW-0808">Transferase</keyword>
<dbReference type="InterPro" id="IPR007891">
    <property type="entry name" value="CHASE3"/>
</dbReference>
<dbReference type="InterPro" id="IPR000700">
    <property type="entry name" value="PAS-assoc_C"/>
</dbReference>
<dbReference type="SUPFAM" id="SSF47226">
    <property type="entry name" value="Histidine-containing phosphotransfer domain, HPT domain"/>
    <property type="match status" value="1"/>
</dbReference>
<dbReference type="InterPro" id="IPR003018">
    <property type="entry name" value="GAF"/>
</dbReference>
<dbReference type="CDD" id="cd16922">
    <property type="entry name" value="HATPase_EvgS-ArcB-TorS-like"/>
    <property type="match status" value="1"/>
</dbReference>
<evidence type="ECO:0000256" key="19">
    <source>
        <dbReference type="PROSITE-ProRule" id="PRU00169"/>
    </source>
</evidence>
<dbReference type="SUPFAM" id="SSF52172">
    <property type="entry name" value="CheY-like"/>
    <property type="match status" value="2"/>
</dbReference>
<evidence type="ECO:0000256" key="6">
    <source>
        <dbReference type="ARBA" id="ARBA00022553"/>
    </source>
</evidence>
<feature type="domain" description="Phytochrome chromophore attachment site" evidence="22">
    <location>
        <begin position="713"/>
        <end position="849"/>
    </location>
</feature>
<dbReference type="HOGENOM" id="CLU_002188_0_0_3"/>
<feature type="domain" description="PAC" evidence="26">
    <location>
        <begin position="473"/>
        <end position="525"/>
    </location>
</feature>
<dbReference type="InterPro" id="IPR036097">
    <property type="entry name" value="HisK_dim/P_sf"/>
</dbReference>
<dbReference type="PRINTS" id="PR00344">
    <property type="entry name" value="BCTRLSENSOR"/>
</dbReference>
<dbReference type="KEGG" id="acy:Anacy_0187"/>
<dbReference type="EMBL" id="CP003659">
    <property type="protein sequence ID" value="AFZ55794.1"/>
    <property type="molecule type" value="Genomic_DNA"/>
</dbReference>
<dbReference type="InterPro" id="IPR011006">
    <property type="entry name" value="CheY-like_superfamily"/>
</dbReference>
<dbReference type="CDD" id="cd00082">
    <property type="entry name" value="HisKA"/>
    <property type="match status" value="1"/>
</dbReference>
<dbReference type="GO" id="GO:0000155">
    <property type="term" value="F:phosphorelay sensor kinase activity"/>
    <property type="evidence" value="ECO:0007669"/>
    <property type="project" value="InterPro"/>
</dbReference>
<feature type="coiled-coil region" evidence="20">
    <location>
        <begin position="321"/>
        <end position="348"/>
    </location>
</feature>
<sequence length="1543" mass="173917">MKAPLPDDETQRIAALLEYKILDTPPEQVFDDITHLASYICGTPISLVSLVDQNRQWFKSKVGLDALETSRDLAFCAHAILENDVFIIPDATDDTRFAANPLVLDDPSIRFYAGVPLINAQGHALGTLCVIDRVPRKLTDEQVEVLRILGRQVIQQLEMRRNLASLVLAGQERKQSNKIHIQFFKKVSAGFGLASAILVLIAGVYYQNTKSFITTSNQVTKIQEQINKQEKFLSLMKDAETGGHGYILTGDKSYLKPYEKAVNKINQEIKSLKSLTIDQPIQQQRILIIEDLTSAKLALIKRTIDLRQEKGFAASLQVILTNEGKNLMDNIREVIDEMEKEEEVLLKQKTAAAKSGTRNTILIVAIALCLCFIVLSIVYYLVYREFIRRKQTENILKLERNFISAVLDTASALVIVLDLEGRIVRFNQACKQLSGYSFDEVRDRYLWDIFILPEEIDTIRSCFQDLQFNQGFKEGESYWITKDKSLRLITWTNTSLKDMEGNIEYIICTGIDITGKKRNQKYLEAQYAASNALAQSFTISEATHRILQGICQSLDWDWGELWLIDQQDNVLRCLEVWYGEVPELQEFETITRAMTFSIGEGLPGQVWADFQPIWVIDVTKEPNFLRGINAKQIGLHAAFGFPICGENKTFGVMSFFNKKTHQPDPNLLKTMMSIGNQVGQFIERKQAAEEVERQNQRSLLLTDVTLKIRHSLQIDEILQTSVTEVQKLLQADRVLILELLADGSLNAKKEALIPGIPVVMGENILDPCFAETYIQKYRQGWIGIINDIEQANIQPCHIQLLQRFQVKANLVIPLFCKEQLWGLLIAHQCTQTRDWNTWEIELLKSLSDQIGIALTQAQLLEAETQQRQELELARHQAELASLAKSAFLANMSHEIRTPMNAVLGMTGLLLETALNREQQDFVETIRISGDALLSLINEILDLSKLEAGEMELEHLDFDLSSCIEEVLDLLAPQAHHKGLEIGALIRRKVPIQLQGDASRLRQILMNLIGNAIKFTSEGEVVVQVELLSETATTATIKFSITDTGIGITSEDQHKLFQAFSQVDASITRQYGGTGLGLAICRQLVNLMGGEIGVTSEIGQGSKFCFDLSFTKQLYFACPVKEPEILTNRRLLVVDDNDTNRKIVYHQATRWGMQVDEAANAQVAFQALQAAAAAGKPYDIALVDMQMPTVDGLTLGVQIKANDAIAHVPLIMLTSTNQRDEVQKALKIGFAGYLVKPVKPSRLFDTIMNILVAKSNLNDHQISLISETLSLDQQFTQTTSFTKTNIRVLLAEDNLVNQKVALKQLQTLGYIADTVSNGEEVLHLLETVPYDLILMDCQMPVLDGLQTTRAIRNWPDSHFLRRRQPVIIAMTANAMKEDEQTCLNAGMNGYVSKPVVKEKLANILEYWSRRILNTNEVSICDQTVAEKNNDLFDLAIDWEYLHQLSENNTKFELELLKLFVEDSVSHLERIKTAVLSHDFQQIGREAHHFKGASGNIGVKTIQIAAEKIEQLNHQQEYSGIDQLIVEIEDFLQQIQGFLTNNLNT</sequence>
<dbReference type="GO" id="GO:0005524">
    <property type="term" value="F:ATP binding"/>
    <property type="evidence" value="ECO:0007669"/>
    <property type="project" value="UniProtKB-KW"/>
</dbReference>
<keyword evidence="9" id="KW-0547">Nucleotide-binding</keyword>
<dbReference type="InterPro" id="IPR036641">
    <property type="entry name" value="HPT_dom_sf"/>
</dbReference>
<dbReference type="GO" id="GO:0005886">
    <property type="term" value="C:plasma membrane"/>
    <property type="evidence" value="ECO:0007669"/>
    <property type="project" value="UniProtKB-SubCell"/>
</dbReference>
<dbReference type="Gene3D" id="3.40.50.2300">
    <property type="match status" value="2"/>
</dbReference>
<evidence type="ECO:0000259" key="26">
    <source>
        <dbReference type="PROSITE" id="PS50113"/>
    </source>
</evidence>
<feature type="transmembrane region" description="Helical" evidence="21">
    <location>
        <begin position="183"/>
        <end position="206"/>
    </location>
</feature>
<evidence type="ECO:0000256" key="14">
    <source>
        <dbReference type="ARBA" id="ARBA00023136"/>
    </source>
</evidence>
<dbReference type="PROSITE" id="PS50046">
    <property type="entry name" value="PHYTOCHROME_2"/>
    <property type="match status" value="1"/>
</dbReference>
<dbReference type="CDD" id="cd00130">
    <property type="entry name" value="PAS"/>
    <property type="match status" value="1"/>
</dbReference>
<evidence type="ECO:0000256" key="7">
    <source>
        <dbReference type="ARBA" id="ARBA00022679"/>
    </source>
</evidence>
<dbReference type="CDD" id="cd00088">
    <property type="entry name" value="HPT"/>
    <property type="match status" value="1"/>
</dbReference>
<evidence type="ECO:0000256" key="9">
    <source>
        <dbReference type="ARBA" id="ARBA00022741"/>
    </source>
</evidence>
<feature type="domain" description="Response regulatory" evidence="24">
    <location>
        <begin position="1286"/>
        <end position="1407"/>
    </location>
</feature>
<dbReference type="Pfam" id="PF13185">
    <property type="entry name" value="GAF_2"/>
    <property type="match status" value="1"/>
</dbReference>
<evidence type="ECO:0000256" key="11">
    <source>
        <dbReference type="ARBA" id="ARBA00022840"/>
    </source>
</evidence>
<dbReference type="Gene3D" id="3.30.450.20">
    <property type="entry name" value="PAS domain"/>
    <property type="match status" value="1"/>
</dbReference>
<dbReference type="FunFam" id="3.30.565.10:FF:000010">
    <property type="entry name" value="Sensor histidine kinase RcsC"/>
    <property type="match status" value="1"/>
</dbReference>
<dbReference type="Pfam" id="PF00072">
    <property type="entry name" value="Response_reg"/>
    <property type="match status" value="2"/>
</dbReference>
<evidence type="ECO:0000256" key="12">
    <source>
        <dbReference type="ARBA" id="ARBA00022989"/>
    </source>
</evidence>
<dbReference type="Pfam" id="PF00512">
    <property type="entry name" value="HisKA"/>
    <property type="match status" value="1"/>
</dbReference>
<dbReference type="InterPro" id="IPR003594">
    <property type="entry name" value="HATPase_dom"/>
</dbReference>
<evidence type="ECO:0000256" key="2">
    <source>
        <dbReference type="ARBA" id="ARBA00004651"/>
    </source>
</evidence>
<dbReference type="InterPro" id="IPR029016">
    <property type="entry name" value="GAF-like_dom_sf"/>
</dbReference>
<comment type="catalytic activity">
    <reaction evidence="1">
        <text>ATP + protein L-histidine = ADP + protein N-phospho-L-histidine.</text>
        <dbReference type="EC" id="2.7.13.3"/>
    </reaction>
</comment>
<dbReference type="Pfam" id="PF05227">
    <property type="entry name" value="CHASE3"/>
    <property type="match status" value="1"/>
</dbReference>
<keyword evidence="10 28" id="KW-0418">Kinase</keyword>
<dbReference type="EC" id="2.7.13.3" evidence="4"/>
<evidence type="ECO:0000256" key="17">
    <source>
        <dbReference type="ARBA" id="ARBA00074306"/>
    </source>
</evidence>
<keyword evidence="11" id="KW-0067">ATP-binding</keyword>
<dbReference type="InterPro" id="IPR008207">
    <property type="entry name" value="Sig_transdc_His_kin_Hpt_dom"/>
</dbReference>
<dbReference type="InterPro" id="IPR035965">
    <property type="entry name" value="PAS-like_dom_sf"/>
</dbReference>
<dbReference type="SUPFAM" id="SSF55781">
    <property type="entry name" value="GAF domain-like"/>
    <property type="match status" value="3"/>
</dbReference>
<feature type="modified residue" description="Phosphohistidine" evidence="18">
    <location>
        <position position="1486"/>
    </location>
</feature>
<evidence type="ECO:0000256" key="8">
    <source>
        <dbReference type="ARBA" id="ARBA00022692"/>
    </source>
</evidence>
<dbReference type="Gene3D" id="1.20.120.160">
    <property type="entry name" value="HPT domain"/>
    <property type="match status" value="1"/>
</dbReference>
<dbReference type="PANTHER" id="PTHR45339:SF1">
    <property type="entry name" value="HYBRID SIGNAL TRANSDUCTION HISTIDINE KINASE J"/>
    <property type="match status" value="1"/>
</dbReference>
<dbReference type="Pfam" id="PF01590">
    <property type="entry name" value="GAF"/>
    <property type="match status" value="2"/>
</dbReference>
<dbReference type="InterPro" id="IPR001789">
    <property type="entry name" value="Sig_transdc_resp-reg_receiver"/>
</dbReference>
<dbReference type="Pfam" id="PF13426">
    <property type="entry name" value="PAS_9"/>
    <property type="match status" value="1"/>
</dbReference>
<feature type="transmembrane region" description="Helical" evidence="21">
    <location>
        <begin position="361"/>
        <end position="382"/>
    </location>
</feature>
<evidence type="ECO:0000313" key="28">
    <source>
        <dbReference type="EMBL" id="AFZ55794.1"/>
    </source>
</evidence>
<dbReference type="FunFam" id="1.10.287.130:FF:000002">
    <property type="entry name" value="Two-component osmosensing histidine kinase"/>
    <property type="match status" value="1"/>
</dbReference>
<comment type="similarity">
    <text evidence="3">In the N-terminal section; belongs to the phytochrome family.</text>
</comment>
<dbReference type="InterPro" id="IPR004358">
    <property type="entry name" value="Sig_transdc_His_kin-like_C"/>
</dbReference>
<proteinExistence type="inferred from homology"/>
<dbReference type="PANTHER" id="PTHR45339">
    <property type="entry name" value="HYBRID SIGNAL TRANSDUCTION HISTIDINE KINASE J"/>
    <property type="match status" value="1"/>
</dbReference>
<evidence type="ECO:0000256" key="15">
    <source>
        <dbReference type="ARBA" id="ARBA00064003"/>
    </source>
</evidence>
<keyword evidence="5" id="KW-1003">Cell membrane</keyword>
<dbReference type="PATRIC" id="fig|272123.3.peg.205"/>
<dbReference type="SUPFAM" id="SSF55874">
    <property type="entry name" value="ATPase domain of HSP90 chaperone/DNA topoisomerase II/histidine kinase"/>
    <property type="match status" value="1"/>
</dbReference>
<dbReference type="InterPro" id="IPR036890">
    <property type="entry name" value="HATPase_C_sf"/>
</dbReference>
<dbReference type="PROSITE" id="PS50109">
    <property type="entry name" value="HIS_KIN"/>
    <property type="match status" value="1"/>
</dbReference>
<dbReference type="RefSeq" id="WP_015212450.1">
    <property type="nucleotide sequence ID" value="NC_019771.1"/>
</dbReference>
<dbReference type="Pfam" id="PF01627">
    <property type="entry name" value="Hpt"/>
    <property type="match status" value="1"/>
</dbReference>
<keyword evidence="6 19" id="KW-0597">Phosphoprotein</keyword>
<keyword evidence="14 21" id="KW-0472">Membrane</keyword>
<name>K9ZAN9_ANACC</name>
<keyword evidence="20" id="KW-0175">Coiled coil</keyword>
<feature type="modified residue" description="4-aspartylphosphate" evidence="19">
    <location>
        <position position="1335"/>
    </location>
</feature>
<evidence type="ECO:0000259" key="24">
    <source>
        <dbReference type="PROSITE" id="PS50110"/>
    </source>
</evidence>
<dbReference type="PROSITE" id="PS50110">
    <property type="entry name" value="RESPONSE_REGULATORY"/>
    <property type="match status" value="2"/>
</dbReference>
<evidence type="ECO:0000256" key="16">
    <source>
        <dbReference type="ARBA" id="ARBA00068150"/>
    </source>
</evidence>
<evidence type="ECO:0000259" key="23">
    <source>
        <dbReference type="PROSITE" id="PS50109"/>
    </source>
</evidence>
<dbReference type="SUPFAM" id="SSF47384">
    <property type="entry name" value="Homodimeric domain of signal transducing histidine kinase"/>
    <property type="match status" value="1"/>
</dbReference>
<dbReference type="InterPro" id="IPR016132">
    <property type="entry name" value="Phyto_chromo_attachment"/>
</dbReference>
<reference evidence="29" key="1">
    <citation type="journal article" date="2013" name="Proc. Natl. Acad. Sci. U.S.A.">
        <title>Improving the coverage of the cyanobacterial phylum using diversity-driven genome sequencing.</title>
        <authorList>
            <person name="Shih P.M."/>
            <person name="Wu D."/>
            <person name="Latifi A."/>
            <person name="Axen S.D."/>
            <person name="Fewer D.P."/>
            <person name="Talla E."/>
            <person name="Calteau A."/>
            <person name="Cai F."/>
            <person name="Tandeau de Marsac N."/>
            <person name="Rippka R."/>
            <person name="Herdman M."/>
            <person name="Sivonen K."/>
            <person name="Coursin T."/>
            <person name="Laurent T."/>
            <person name="Goodwin L."/>
            <person name="Nolan M."/>
            <person name="Davenport K.W."/>
            <person name="Han C.S."/>
            <person name="Rubin E.M."/>
            <person name="Eisen J.A."/>
            <person name="Woyke T."/>
            <person name="Gugger M."/>
            <person name="Kerfeld C.A."/>
        </authorList>
    </citation>
    <scope>NUCLEOTIDE SEQUENCE [LARGE SCALE GENOMIC DNA]</scope>
    <source>
        <strain evidence="29">ATCC 27899 / PCC 7122</strain>
    </source>
</reference>
<dbReference type="eggNOG" id="COG2203">
    <property type="taxonomic scope" value="Bacteria"/>
</dbReference>
<dbReference type="Gene3D" id="3.30.450.40">
    <property type="match status" value="3"/>
</dbReference>
<feature type="domain" description="Response regulatory" evidence="24">
    <location>
        <begin position="1129"/>
        <end position="1250"/>
    </location>
</feature>
<dbReference type="Pfam" id="PF02518">
    <property type="entry name" value="HATPase_c"/>
    <property type="match status" value="1"/>
</dbReference>
<feature type="domain" description="Histidine kinase" evidence="23">
    <location>
        <begin position="890"/>
        <end position="1111"/>
    </location>
</feature>
<dbReference type="Gene3D" id="3.30.565.10">
    <property type="entry name" value="Histidine kinase-like ATPase, C-terminal domain"/>
    <property type="match status" value="1"/>
</dbReference>
<dbReference type="STRING" id="272123.Anacy_0187"/>
<dbReference type="SMART" id="SM00091">
    <property type="entry name" value="PAS"/>
    <property type="match status" value="1"/>
</dbReference>
<evidence type="ECO:0000256" key="5">
    <source>
        <dbReference type="ARBA" id="ARBA00022475"/>
    </source>
</evidence>
<evidence type="ECO:0000313" key="29">
    <source>
        <dbReference type="Proteomes" id="UP000010474"/>
    </source>
</evidence>
<evidence type="ECO:0000256" key="1">
    <source>
        <dbReference type="ARBA" id="ARBA00000085"/>
    </source>
</evidence>
<dbReference type="SMART" id="SM00065">
    <property type="entry name" value="GAF"/>
    <property type="match status" value="3"/>
</dbReference>
<feature type="domain" description="HPt" evidence="27">
    <location>
        <begin position="1447"/>
        <end position="1543"/>
    </location>
</feature>
<evidence type="ECO:0000256" key="18">
    <source>
        <dbReference type="PROSITE-ProRule" id="PRU00110"/>
    </source>
</evidence>
<dbReference type="InterPro" id="IPR000014">
    <property type="entry name" value="PAS"/>
</dbReference>
<keyword evidence="13" id="KW-0902">Two-component regulatory system</keyword>
<keyword evidence="8 21" id="KW-0812">Transmembrane</keyword>
<gene>
    <name evidence="28" type="ordered locus">Anacy_0187</name>
</gene>
<comment type="subcellular location">
    <subcellularLocation>
        <location evidence="2">Cell membrane</location>
        <topology evidence="2">Multi-pass membrane protein</topology>
    </subcellularLocation>
</comment>
<evidence type="ECO:0000256" key="4">
    <source>
        <dbReference type="ARBA" id="ARBA00012438"/>
    </source>
</evidence>
<dbReference type="NCBIfam" id="TIGR00229">
    <property type="entry name" value="sensory_box"/>
    <property type="match status" value="1"/>
</dbReference>
<evidence type="ECO:0000256" key="3">
    <source>
        <dbReference type="ARBA" id="ARBA00006402"/>
    </source>
</evidence>
<dbReference type="OrthoDB" id="5389090at2"/>
<dbReference type="SMART" id="SM00388">
    <property type="entry name" value="HisKA"/>
    <property type="match status" value="1"/>
</dbReference>
<dbReference type="eggNOG" id="COG2198">
    <property type="taxonomic scope" value="Bacteria"/>
</dbReference>
<keyword evidence="29" id="KW-1185">Reference proteome</keyword>
<dbReference type="SMART" id="SM00448">
    <property type="entry name" value="REC"/>
    <property type="match status" value="2"/>
</dbReference>